<evidence type="ECO:0000313" key="1">
    <source>
        <dbReference type="EMBL" id="RHZ21708.1"/>
    </source>
</evidence>
<dbReference type="Proteomes" id="UP000266196">
    <property type="component" value="Unassembled WGS sequence"/>
</dbReference>
<organism evidence="1 2">
    <name type="scientific">Aphanomyces astaci</name>
    <name type="common">Crayfish plague agent</name>
    <dbReference type="NCBI Taxonomy" id="112090"/>
    <lineage>
        <taxon>Eukaryota</taxon>
        <taxon>Sar</taxon>
        <taxon>Stramenopiles</taxon>
        <taxon>Oomycota</taxon>
        <taxon>Saprolegniomycetes</taxon>
        <taxon>Saprolegniales</taxon>
        <taxon>Verrucalvaceae</taxon>
        <taxon>Aphanomyces</taxon>
    </lineage>
</organism>
<sequence length="215" mass="23258">MSPHSTCAPLYNGPPLDDQNRTFLDWKPLFVSQADGHEFTQFYLNKADVPSDLEPSILSILDDDVQVDKLKQPELYSVADLTGDGLTVRHKAIATHIQSVKSATLKTELAKALSHDKQIWDLIRAISSNAKASGQPCSVASIDTAIKDALSTRHLRSLALGEHGTTSGSSKLNFFSSGQILLVHAGGVSRCVLAILQLQGPSKLTVNCLSAHFER</sequence>
<evidence type="ECO:0000313" key="2">
    <source>
        <dbReference type="Proteomes" id="UP000266196"/>
    </source>
</evidence>
<dbReference type="EMBL" id="QUTE01008951">
    <property type="protein sequence ID" value="RHZ21708.1"/>
    <property type="molecule type" value="Genomic_DNA"/>
</dbReference>
<reference evidence="1 2" key="1">
    <citation type="submission" date="2018-08" db="EMBL/GenBank/DDBJ databases">
        <title>Aphanomyces genome sequencing and annotation.</title>
        <authorList>
            <person name="Minardi D."/>
            <person name="Oidtmann B."/>
            <person name="Van Der Giezen M."/>
            <person name="Studholme D.J."/>
        </authorList>
    </citation>
    <scope>NUCLEOTIDE SEQUENCE [LARGE SCALE GENOMIC DNA]</scope>
    <source>
        <strain evidence="1 2">197901</strain>
    </source>
</reference>
<gene>
    <name evidence="1" type="ORF">DYB31_011719</name>
</gene>
<accession>A0A397F9G6</accession>
<dbReference type="VEuPathDB" id="FungiDB:H257_05413"/>
<dbReference type="AlphaFoldDB" id="A0A397F9G6"/>
<proteinExistence type="predicted"/>
<comment type="caution">
    <text evidence="1">The sequence shown here is derived from an EMBL/GenBank/DDBJ whole genome shotgun (WGS) entry which is preliminary data.</text>
</comment>
<name>A0A397F9G6_APHAT</name>
<protein>
    <submittedName>
        <fullName evidence="1">Uncharacterized protein</fullName>
    </submittedName>
</protein>